<dbReference type="PRINTS" id="PR00625">
    <property type="entry name" value="JDOMAIN"/>
</dbReference>
<dbReference type="EMBL" id="JASWJB010000025">
    <property type="protein sequence ID" value="KAK2609250.1"/>
    <property type="molecule type" value="Genomic_DNA"/>
</dbReference>
<dbReference type="InterPro" id="IPR001623">
    <property type="entry name" value="DnaJ_domain"/>
</dbReference>
<dbReference type="Pfam" id="PF00226">
    <property type="entry name" value="DnaJ"/>
    <property type="match status" value="1"/>
</dbReference>
<keyword evidence="1" id="KW-0143">Chaperone</keyword>
<keyword evidence="3" id="KW-1133">Transmembrane helix</keyword>
<evidence type="ECO:0000313" key="6">
    <source>
        <dbReference type="Proteomes" id="UP001251528"/>
    </source>
</evidence>
<dbReference type="InterPro" id="IPR051938">
    <property type="entry name" value="Apopto_cytoskel_mod"/>
</dbReference>
<name>A0AAJ0CYG1_9HYPO</name>
<evidence type="ECO:0000259" key="4">
    <source>
        <dbReference type="PROSITE" id="PS50076"/>
    </source>
</evidence>
<evidence type="ECO:0000256" key="1">
    <source>
        <dbReference type="ARBA" id="ARBA00023186"/>
    </source>
</evidence>
<dbReference type="PANTHER" id="PTHR44145:SF3">
    <property type="entry name" value="DNAJ HOMOLOG SUBFAMILY A MEMBER 3, MITOCHONDRIAL"/>
    <property type="match status" value="1"/>
</dbReference>
<keyword evidence="6" id="KW-1185">Reference proteome</keyword>
<keyword evidence="3" id="KW-0812">Transmembrane</keyword>
<dbReference type="PANTHER" id="PTHR44145">
    <property type="entry name" value="DNAJ HOMOLOG SUBFAMILY A MEMBER 3, MITOCHONDRIAL"/>
    <property type="match status" value="1"/>
</dbReference>
<sequence>MPVRLAARRAIQPTSPITCSLFIPCSRPFNTSPRIQADFATKNHYERLNIRQDASPGEIKKSFYSLSKSHHPDVNRFDPNAAQNFSLISESYTILSDPSRRAQYDRDVLRLHAQNQPSHPRGSYHSSNPAGGRSPSGLSRRRGTFRGPPPSFYRNGGWGAQGDKRQKAHAESTSTRDSQESTQGPWGNSFAQQYGGMGPGSNPFGANRKDDTVPHFDKEGHIKTHQREDERRWQRRAMGDDDVEFEPQTSLAGHFFIVAGILGATFIAPLVYLQVVKWGKQKERN</sequence>
<dbReference type="SMART" id="SM00271">
    <property type="entry name" value="DnaJ"/>
    <property type="match status" value="1"/>
</dbReference>
<feature type="domain" description="J" evidence="4">
    <location>
        <begin position="43"/>
        <end position="108"/>
    </location>
</feature>
<feature type="compositionally biased region" description="Basic and acidic residues" evidence="2">
    <location>
        <begin position="207"/>
        <end position="231"/>
    </location>
</feature>
<dbReference type="SUPFAM" id="SSF46565">
    <property type="entry name" value="Chaperone J-domain"/>
    <property type="match status" value="1"/>
</dbReference>
<keyword evidence="3" id="KW-0472">Membrane</keyword>
<dbReference type="Proteomes" id="UP001251528">
    <property type="component" value="Unassembled WGS sequence"/>
</dbReference>
<dbReference type="Gene3D" id="1.10.287.110">
    <property type="entry name" value="DnaJ domain"/>
    <property type="match status" value="1"/>
</dbReference>
<evidence type="ECO:0000256" key="2">
    <source>
        <dbReference type="SAM" id="MobiDB-lite"/>
    </source>
</evidence>
<protein>
    <recommendedName>
        <fullName evidence="4">J domain-containing protein</fullName>
    </recommendedName>
</protein>
<proteinExistence type="predicted"/>
<reference evidence="5" key="1">
    <citation type="submission" date="2023-06" db="EMBL/GenBank/DDBJ databases">
        <title>Conoideocrella luteorostrata (Hypocreales: Clavicipitaceae), a potential biocontrol fungus for elongate hemlock scale in United States Christmas tree production areas.</title>
        <authorList>
            <person name="Barrett H."/>
            <person name="Lovett B."/>
            <person name="Macias A.M."/>
            <person name="Stajich J.E."/>
            <person name="Kasson M.T."/>
        </authorList>
    </citation>
    <scope>NUCLEOTIDE SEQUENCE</scope>
    <source>
        <strain evidence="5">ARSEF 14590</strain>
    </source>
</reference>
<dbReference type="AlphaFoldDB" id="A0AAJ0CYG1"/>
<feature type="transmembrane region" description="Helical" evidence="3">
    <location>
        <begin position="251"/>
        <end position="275"/>
    </location>
</feature>
<evidence type="ECO:0000256" key="3">
    <source>
        <dbReference type="SAM" id="Phobius"/>
    </source>
</evidence>
<feature type="compositionally biased region" description="Polar residues" evidence="2">
    <location>
        <begin position="171"/>
        <end position="192"/>
    </location>
</feature>
<dbReference type="InterPro" id="IPR036869">
    <property type="entry name" value="J_dom_sf"/>
</dbReference>
<evidence type="ECO:0000313" key="5">
    <source>
        <dbReference type="EMBL" id="KAK2609250.1"/>
    </source>
</evidence>
<comment type="caution">
    <text evidence="5">The sequence shown here is derived from an EMBL/GenBank/DDBJ whole genome shotgun (WGS) entry which is preliminary data.</text>
</comment>
<dbReference type="PROSITE" id="PS50076">
    <property type="entry name" value="DNAJ_2"/>
    <property type="match status" value="1"/>
</dbReference>
<organism evidence="5 6">
    <name type="scientific">Conoideocrella luteorostrata</name>
    <dbReference type="NCBI Taxonomy" id="1105319"/>
    <lineage>
        <taxon>Eukaryota</taxon>
        <taxon>Fungi</taxon>
        <taxon>Dikarya</taxon>
        <taxon>Ascomycota</taxon>
        <taxon>Pezizomycotina</taxon>
        <taxon>Sordariomycetes</taxon>
        <taxon>Hypocreomycetidae</taxon>
        <taxon>Hypocreales</taxon>
        <taxon>Clavicipitaceae</taxon>
        <taxon>Conoideocrella</taxon>
    </lineage>
</organism>
<feature type="compositionally biased region" description="Polar residues" evidence="2">
    <location>
        <begin position="113"/>
        <end position="129"/>
    </location>
</feature>
<gene>
    <name evidence="5" type="ORF">QQS21_002184</name>
</gene>
<accession>A0AAJ0CYG1</accession>
<dbReference type="CDD" id="cd06257">
    <property type="entry name" value="DnaJ"/>
    <property type="match status" value="1"/>
</dbReference>
<feature type="region of interest" description="Disordered" evidence="2">
    <location>
        <begin position="113"/>
        <end position="231"/>
    </location>
</feature>